<dbReference type="KEGG" id="chyd:H4K34_04900"/>
<dbReference type="RefSeq" id="WP_210759707.1">
    <property type="nucleotide sequence ID" value="NZ_CP060139.1"/>
</dbReference>
<dbReference type="AlphaFoldDB" id="A0A7H0VHI3"/>
<protein>
    <submittedName>
        <fullName evidence="1">Uncharacterized protein</fullName>
    </submittedName>
</protein>
<evidence type="ECO:0000313" key="1">
    <source>
        <dbReference type="EMBL" id="QNR25181.1"/>
    </source>
</evidence>
<proteinExistence type="predicted"/>
<dbReference type="Proteomes" id="UP000516305">
    <property type="component" value="Chromosome"/>
</dbReference>
<organism evidence="1 2">
    <name type="scientific">Croceimicrobium hydrocarbonivorans</name>
    <dbReference type="NCBI Taxonomy" id="2761580"/>
    <lineage>
        <taxon>Bacteria</taxon>
        <taxon>Pseudomonadati</taxon>
        <taxon>Bacteroidota</taxon>
        <taxon>Flavobacteriia</taxon>
        <taxon>Flavobacteriales</taxon>
        <taxon>Owenweeksiaceae</taxon>
        <taxon>Croceimicrobium</taxon>
    </lineage>
</organism>
<evidence type="ECO:0000313" key="2">
    <source>
        <dbReference type="Proteomes" id="UP000516305"/>
    </source>
</evidence>
<reference evidence="1 2" key="1">
    <citation type="submission" date="2020-08" db="EMBL/GenBank/DDBJ databases">
        <title>Croceimicrobium hydrocarbonivorans gen. nov., sp. nov., a novel marine bacterium isolated from a bacterial consortium that degrades polyethylene terephthalate.</title>
        <authorList>
            <person name="Liu R."/>
        </authorList>
    </citation>
    <scope>NUCLEOTIDE SEQUENCE [LARGE SCALE GENOMIC DNA]</scope>
    <source>
        <strain evidence="1 2">A20-9</strain>
    </source>
</reference>
<gene>
    <name evidence="1" type="ORF">H4K34_04900</name>
</gene>
<dbReference type="EMBL" id="CP060139">
    <property type="protein sequence ID" value="QNR25181.1"/>
    <property type="molecule type" value="Genomic_DNA"/>
</dbReference>
<name>A0A7H0VHI3_9FLAO</name>
<sequence>MTKAEFLADLEEIIDDEAFLTEKLDALDLEIRNNLWGIGIDFETARQIQWEDLAVFLKKVIAARSQQVQQSDKNMNLLFYLWFDEQAAKLCFNFINANHPQLPFKAQVLYTDDMSSILSDFLQSPYLDGIPWSDLKDQNEEQPSEEKLFQLKVYQELILKN</sequence>
<keyword evidence="2" id="KW-1185">Reference proteome</keyword>
<accession>A0A7H0VHI3</accession>